<keyword evidence="4 7" id="KW-0812">Transmembrane</keyword>
<evidence type="ECO:0000259" key="8">
    <source>
        <dbReference type="Pfam" id="PF04239"/>
    </source>
</evidence>
<sequence>MDLNLIWKSILIIIFGILLIRLSGRRSISQMTISQTVIMISIGTLLIQPVSEKSIWITFLIASVLVATLLLIEYIQMKWDLSETIFTGRSKVVIENGTLNEKNLRKLRMSVDKLEMRLRQNGIKSIEDLEWATIEPSGQLGYSLTDKKNFATKGDIEEIQKMLTYIASHLTNGMPEQKLANASKKHDSNIFSEIEKGHSPLHPKHLE</sequence>
<dbReference type="RefSeq" id="WP_191696049.1">
    <property type="nucleotide sequence ID" value="NZ_JACSQN010000025.1"/>
</dbReference>
<feature type="transmembrane region" description="Helical" evidence="7">
    <location>
        <begin position="31"/>
        <end position="48"/>
    </location>
</feature>
<keyword evidence="5 7" id="KW-1133">Transmembrane helix</keyword>
<keyword evidence="10" id="KW-1185">Reference proteome</keyword>
<comment type="similarity">
    <text evidence="2">Belongs to the UPF0702 family.</text>
</comment>
<dbReference type="InterPro" id="IPR007353">
    <property type="entry name" value="DUF421"/>
</dbReference>
<evidence type="ECO:0000256" key="2">
    <source>
        <dbReference type="ARBA" id="ARBA00006448"/>
    </source>
</evidence>
<accession>A0ABR8UDW8</accession>
<organism evidence="9 10">
    <name type="scientific">Sporosarcina quadrami</name>
    <dbReference type="NCBI Taxonomy" id="2762234"/>
    <lineage>
        <taxon>Bacteria</taxon>
        <taxon>Bacillati</taxon>
        <taxon>Bacillota</taxon>
        <taxon>Bacilli</taxon>
        <taxon>Bacillales</taxon>
        <taxon>Caryophanaceae</taxon>
        <taxon>Sporosarcina</taxon>
    </lineage>
</organism>
<comment type="subcellular location">
    <subcellularLocation>
        <location evidence="1">Cell membrane</location>
        <topology evidence="1">Multi-pass membrane protein</topology>
    </subcellularLocation>
</comment>
<comment type="caution">
    <text evidence="9">The sequence shown here is derived from an EMBL/GenBank/DDBJ whole genome shotgun (WGS) entry which is preliminary data.</text>
</comment>
<dbReference type="Gene3D" id="3.30.240.20">
    <property type="entry name" value="bsu07140 like domains"/>
    <property type="match status" value="1"/>
</dbReference>
<evidence type="ECO:0000256" key="1">
    <source>
        <dbReference type="ARBA" id="ARBA00004651"/>
    </source>
</evidence>
<feature type="domain" description="YetF C-terminal" evidence="8">
    <location>
        <begin position="78"/>
        <end position="149"/>
    </location>
</feature>
<evidence type="ECO:0000256" key="4">
    <source>
        <dbReference type="ARBA" id="ARBA00022692"/>
    </source>
</evidence>
<name>A0ABR8UDW8_9BACL</name>
<evidence type="ECO:0000313" key="10">
    <source>
        <dbReference type="Proteomes" id="UP000626786"/>
    </source>
</evidence>
<keyword evidence="6 7" id="KW-0472">Membrane</keyword>
<evidence type="ECO:0000256" key="7">
    <source>
        <dbReference type="SAM" id="Phobius"/>
    </source>
</evidence>
<reference evidence="9 10" key="1">
    <citation type="submission" date="2020-08" db="EMBL/GenBank/DDBJ databases">
        <title>A Genomic Blueprint of the Chicken Gut Microbiome.</title>
        <authorList>
            <person name="Gilroy R."/>
            <person name="Ravi A."/>
            <person name="Getino M."/>
            <person name="Pursley I."/>
            <person name="Horton D.L."/>
            <person name="Alikhan N.-F."/>
            <person name="Baker D."/>
            <person name="Gharbi K."/>
            <person name="Hall N."/>
            <person name="Watson M."/>
            <person name="Adriaenssens E.M."/>
            <person name="Foster-Nyarko E."/>
            <person name="Jarju S."/>
            <person name="Secka A."/>
            <person name="Antonio M."/>
            <person name="Oren A."/>
            <person name="Chaudhuri R."/>
            <person name="La Ragione R.M."/>
            <person name="Hildebrand F."/>
            <person name="Pallen M.J."/>
        </authorList>
    </citation>
    <scope>NUCLEOTIDE SEQUENCE [LARGE SCALE GENOMIC DNA]</scope>
    <source>
        <strain evidence="9 10">Sa2YVA2</strain>
    </source>
</reference>
<dbReference type="PANTHER" id="PTHR34582:SF2">
    <property type="entry name" value="UPF0702 TRANSMEMBRANE PROTEIN YDFR"/>
    <property type="match status" value="1"/>
</dbReference>
<dbReference type="InterPro" id="IPR023090">
    <property type="entry name" value="UPF0702_alpha/beta_dom_sf"/>
</dbReference>
<evidence type="ECO:0000256" key="6">
    <source>
        <dbReference type="ARBA" id="ARBA00023136"/>
    </source>
</evidence>
<evidence type="ECO:0000256" key="3">
    <source>
        <dbReference type="ARBA" id="ARBA00022475"/>
    </source>
</evidence>
<keyword evidence="3" id="KW-1003">Cell membrane</keyword>
<dbReference type="EMBL" id="JACSQN010000025">
    <property type="protein sequence ID" value="MBD7986223.1"/>
    <property type="molecule type" value="Genomic_DNA"/>
</dbReference>
<dbReference type="PANTHER" id="PTHR34582">
    <property type="entry name" value="UPF0702 TRANSMEMBRANE PROTEIN YCAP"/>
    <property type="match status" value="1"/>
</dbReference>
<evidence type="ECO:0000256" key="5">
    <source>
        <dbReference type="ARBA" id="ARBA00022989"/>
    </source>
</evidence>
<evidence type="ECO:0000313" key="9">
    <source>
        <dbReference type="EMBL" id="MBD7986223.1"/>
    </source>
</evidence>
<dbReference type="Proteomes" id="UP000626786">
    <property type="component" value="Unassembled WGS sequence"/>
</dbReference>
<protein>
    <submittedName>
        <fullName evidence="9">DUF421 domain-containing protein</fullName>
    </submittedName>
</protein>
<gene>
    <name evidence="9" type="ORF">H9649_16760</name>
</gene>
<dbReference type="Pfam" id="PF04239">
    <property type="entry name" value="DUF421"/>
    <property type="match status" value="1"/>
</dbReference>
<feature type="transmembrane region" description="Helical" evidence="7">
    <location>
        <begin position="54"/>
        <end position="72"/>
    </location>
</feature>
<proteinExistence type="inferred from homology"/>
<feature type="transmembrane region" description="Helical" evidence="7">
    <location>
        <begin position="6"/>
        <end position="24"/>
    </location>
</feature>